<keyword evidence="3" id="KW-1185">Reference proteome</keyword>
<name>A0ABD1CMW3_CULPP</name>
<feature type="compositionally biased region" description="Acidic residues" evidence="1">
    <location>
        <begin position="367"/>
        <end position="383"/>
    </location>
</feature>
<feature type="compositionally biased region" description="Basic and acidic residues" evidence="1">
    <location>
        <begin position="219"/>
        <end position="235"/>
    </location>
</feature>
<reference evidence="2 3" key="1">
    <citation type="submission" date="2024-05" db="EMBL/GenBank/DDBJ databases">
        <title>Culex pipiens pipiens assembly and annotation.</title>
        <authorList>
            <person name="Alout H."/>
            <person name="Durand T."/>
        </authorList>
    </citation>
    <scope>NUCLEOTIDE SEQUENCE [LARGE SCALE GENOMIC DNA]</scope>
    <source>
        <strain evidence="2">HA-2024</strain>
        <tissue evidence="2">Whole body</tissue>
    </source>
</reference>
<gene>
    <name evidence="2" type="ORF">pipiens_016054</name>
</gene>
<protein>
    <recommendedName>
        <fullName evidence="4">Nucleolar and coiled-body phosphoprotein 1</fullName>
    </recommendedName>
</protein>
<feature type="compositionally biased region" description="Low complexity" evidence="1">
    <location>
        <begin position="465"/>
        <end position="483"/>
    </location>
</feature>
<feature type="compositionally biased region" description="Acidic residues" evidence="1">
    <location>
        <begin position="279"/>
        <end position="294"/>
    </location>
</feature>
<feature type="compositionally biased region" description="Polar residues" evidence="1">
    <location>
        <begin position="620"/>
        <end position="629"/>
    </location>
</feature>
<proteinExistence type="predicted"/>
<accession>A0ABD1CMW3</accession>
<feature type="region of interest" description="Disordered" evidence="1">
    <location>
        <begin position="269"/>
        <end position="752"/>
    </location>
</feature>
<feature type="compositionally biased region" description="Low complexity" evidence="1">
    <location>
        <begin position="651"/>
        <end position="682"/>
    </location>
</feature>
<evidence type="ECO:0000313" key="2">
    <source>
        <dbReference type="EMBL" id="KAL1377741.1"/>
    </source>
</evidence>
<sequence length="960" mass="103475">MPRLKKKEVATPPAAAPEPAALTLTAGRSRRTIKPNRKYLNDSIVSMPPSKTSSRSSSPDDSDLSEDEYRKNARDEDEEEDDDDDEEVVPVKSAAAGRKSVAAAAAAKKTSLSPGSRPRGRPPKSGKAAVKTEPVKNLRKEVMKKMDLTTLSVGKARVLLTPLKQDPKRKLNLDETVEKEKPTPKTREAEKVEKPREVVKQKVVVKQREPEKVPPAAVARERAKSEARVVRKKAEPPPQAQASKKEDADALKKVINPVAVKKQLVEKSILDKRAKKVEEEEEEVEDDDDDDDDVQIVGISRETNPVLGRKTARKSPLVAKQISPLPKKVPGKATPPVAAGLKRKAEVDAKPQPGRPVKNAKLSITVDSDDSESSGVEEVEDEEPARRTTRSSLPSDKGSAASTPQNSSAGKVAPAKESPASARGRKEPDSVKSSLTKSISMPALDKSKQGLPGKSVQTPAAKALSKPMAASTPKPSAAALPSKSKSELNLVDPILSTGKAPTSADRAKAKSATIRIVDIGDIMKKRAASTPDVRKDAYESSSSSSSDSDDGEPSKPKTNTELVASILERKQAVNVDHLRTNRPSKRGRPANKASPKGRQSTAAAATPTEEDDEIDFEDMLQTNIVTANKVQKVMQPAAGARQRRSDENTNKRPGNNNNNLYKSNNNGRFGSSSSLNRSGSASPHKNPPRILNSTMKMGDSRPFAKLVSNSGNKHYSIDLTDPDNNVKLVASPDSPPPPPTTAPQPIKRGPPVKTITRPATAAGGLRNAGNALNKPIGGAVQRSVSSLTAGSTTGSPKMKKITCYETWYVINIPNSENKPEKPSFAMSMIGLGNEADKIQLPSGEWSHKIILTKRKTAPADGDEVFNGDVEDRAISEEEKRNYEPCNIMFRRRTAVPGKFNLQYDRAVIFKNDTFFINVDGKNCQLVGAPTKLDDAADIETLLAVVDFVNLKNTCVELSAA</sequence>
<evidence type="ECO:0000256" key="1">
    <source>
        <dbReference type="SAM" id="MobiDB-lite"/>
    </source>
</evidence>
<feature type="compositionally biased region" description="Low complexity" evidence="1">
    <location>
        <begin position="10"/>
        <end position="26"/>
    </location>
</feature>
<feature type="compositionally biased region" description="Basic residues" evidence="1">
    <location>
        <begin position="28"/>
        <end position="37"/>
    </location>
</feature>
<dbReference type="EMBL" id="JBEHCU010010776">
    <property type="protein sequence ID" value="KAL1377741.1"/>
    <property type="molecule type" value="Genomic_DNA"/>
</dbReference>
<dbReference type="Proteomes" id="UP001562425">
    <property type="component" value="Unassembled WGS sequence"/>
</dbReference>
<feature type="compositionally biased region" description="Basic residues" evidence="1">
    <location>
        <begin position="580"/>
        <end position="589"/>
    </location>
</feature>
<evidence type="ECO:0008006" key="4">
    <source>
        <dbReference type="Google" id="ProtNLM"/>
    </source>
</evidence>
<feature type="compositionally biased region" description="Acidic residues" evidence="1">
    <location>
        <begin position="75"/>
        <end position="88"/>
    </location>
</feature>
<feature type="compositionally biased region" description="Basic and acidic residues" evidence="1">
    <location>
        <begin position="165"/>
        <end position="212"/>
    </location>
</feature>
<organism evidence="2 3">
    <name type="scientific">Culex pipiens pipiens</name>
    <name type="common">Northern house mosquito</name>
    <dbReference type="NCBI Taxonomy" id="38569"/>
    <lineage>
        <taxon>Eukaryota</taxon>
        <taxon>Metazoa</taxon>
        <taxon>Ecdysozoa</taxon>
        <taxon>Arthropoda</taxon>
        <taxon>Hexapoda</taxon>
        <taxon>Insecta</taxon>
        <taxon>Pterygota</taxon>
        <taxon>Neoptera</taxon>
        <taxon>Endopterygota</taxon>
        <taxon>Diptera</taxon>
        <taxon>Nematocera</taxon>
        <taxon>Culicoidea</taxon>
        <taxon>Culicidae</taxon>
        <taxon>Culicinae</taxon>
        <taxon>Culicini</taxon>
        <taxon>Culex</taxon>
        <taxon>Culex</taxon>
    </lineage>
</organism>
<feature type="compositionally biased region" description="Low complexity" evidence="1">
    <location>
        <begin position="92"/>
        <end position="117"/>
    </location>
</feature>
<comment type="caution">
    <text evidence="2">The sequence shown here is derived from an EMBL/GenBank/DDBJ whole genome shotgun (WGS) entry which is preliminary data.</text>
</comment>
<feature type="compositionally biased region" description="Basic and acidic residues" evidence="1">
    <location>
        <begin position="567"/>
        <end position="579"/>
    </location>
</feature>
<feature type="region of interest" description="Disordered" evidence="1">
    <location>
        <begin position="1"/>
        <end position="134"/>
    </location>
</feature>
<feature type="compositionally biased region" description="Polar residues" evidence="1">
    <location>
        <begin position="390"/>
        <end position="409"/>
    </location>
</feature>
<feature type="compositionally biased region" description="Acidic residues" evidence="1">
    <location>
        <begin position="608"/>
        <end position="618"/>
    </location>
</feature>
<feature type="compositionally biased region" description="Pro residues" evidence="1">
    <location>
        <begin position="733"/>
        <end position="742"/>
    </location>
</feature>
<feature type="compositionally biased region" description="Low complexity" evidence="1">
    <location>
        <begin position="46"/>
        <end position="59"/>
    </location>
</feature>
<evidence type="ECO:0000313" key="3">
    <source>
        <dbReference type="Proteomes" id="UP001562425"/>
    </source>
</evidence>
<feature type="region of interest" description="Disordered" evidence="1">
    <location>
        <begin position="162"/>
        <end position="249"/>
    </location>
</feature>
<dbReference type="AlphaFoldDB" id="A0ABD1CMW3"/>
<feature type="compositionally biased region" description="Basic and acidic residues" evidence="1">
    <location>
        <begin position="269"/>
        <end position="278"/>
    </location>
</feature>